<evidence type="ECO:0000256" key="3">
    <source>
        <dbReference type="ARBA" id="ARBA00011915"/>
    </source>
</evidence>
<dbReference type="InterPro" id="IPR045004">
    <property type="entry name" value="ECH_dom"/>
</dbReference>
<evidence type="ECO:0000256" key="5">
    <source>
        <dbReference type="ARBA" id="ARBA00023128"/>
    </source>
</evidence>
<evidence type="ECO:0000313" key="10">
    <source>
        <dbReference type="Proteomes" id="UP000000560"/>
    </source>
</evidence>
<dbReference type="VEuPathDB" id="FungiDB:AN6844"/>
<feature type="domain" description="Enoyl-CoA hydratase/isomerase" evidence="8">
    <location>
        <begin position="71"/>
        <end position="410"/>
    </location>
</feature>
<dbReference type="EC" id="3.1.2.4" evidence="3"/>
<dbReference type="GO" id="GO:0006574">
    <property type="term" value="P:L-valine catabolic process"/>
    <property type="evidence" value="ECO:0000318"/>
    <property type="project" value="GO_Central"/>
</dbReference>
<dbReference type="HOGENOM" id="CLU_009834_22_0_1"/>
<evidence type="ECO:0000256" key="2">
    <source>
        <dbReference type="ARBA" id="ARBA00004173"/>
    </source>
</evidence>
<dbReference type="SUPFAM" id="SSF52096">
    <property type="entry name" value="ClpP/crotonase"/>
    <property type="match status" value="1"/>
</dbReference>
<keyword evidence="4 9" id="KW-0378">Hydrolase</keyword>
<reference evidence="10" key="2">
    <citation type="journal article" date="2009" name="Fungal Genet. Biol.">
        <title>The 2008 update of the Aspergillus nidulans genome annotation: a community effort.</title>
        <authorList>
            <person name="Wortman J.R."/>
            <person name="Gilsenan J.M."/>
            <person name="Joardar V."/>
            <person name="Deegan J."/>
            <person name="Clutterbuck J."/>
            <person name="Andersen M.R."/>
            <person name="Archer D."/>
            <person name="Bencina M."/>
            <person name="Braus G."/>
            <person name="Coutinho P."/>
            <person name="von Dohren H."/>
            <person name="Doonan J."/>
            <person name="Driessen A.J."/>
            <person name="Durek P."/>
            <person name="Espeso E."/>
            <person name="Fekete E."/>
            <person name="Flipphi M."/>
            <person name="Estrada C.G."/>
            <person name="Geysens S."/>
            <person name="Goldman G."/>
            <person name="de Groot P.W."/>
            <person name="Hansen K."/>
            <person name="Harris S.D."/>
            <person name="Heinekamp T."/>
            <person name="Helmstaedt K."/>
            <person name="Henrissat B."/>
            <person name="Hofmann G."/>
            <person name="Homan T."/>
            <person name="Horio T."/>
            <person name="Horiuchi H."/>
            <person name="James S."/>
            <person name="Jones M."/>
            <person name="Karaffa L."/>
            <person name="Karanyi Z."/>
            <person name="Kato M."/>
            <person name="Keller N."/>
            <person name="Kelly D.E."/>
            <person name="Kiel J.A."/>
            <person name="Kim J.M."/>
            <person name="van der Klei I.J."/>
            <person name="Klis F.M."/>
            <person name="Kovalchuk A."/>
            <person name="Krasevec N."/>
            <person name="Kubicek C.P."/>
            <person name="Liu B."/>
            <person name="Maccabe A."/>
            <person name="Meyer V."/>
            <person name="Mirabito P."/>
            <person name="Miskei M."/>
            <person name="Mos M."/>
            <person name="Mullins J."/>
            <person name="Nelson D.R."/>
            <person name="Nielsen J."/>
            <person name="Oakley B.R."/>
            <person name="Osmani S.A."/>
            <person name="Pakula T."/>
            <person name="Paszewski A."/>
            <person name="Paulsen I."/>
            <person name="Pilsyk S."/>
            <person name="Pocsi I."/>
            <person name="Punt P.J."/>
            <person name="Ram A.F."/>
            <person name="Ren Q."/>
            <person name="Robellet X."/>
            <person name="Robson G."/>
            <person name="Seiboth B."/>
            <person name="van Solingen P."/>
            <person name="Specht T."/>
            <person name="Sun J."/>
            <person name="Taheri-Talesh N."/>
            <person name="Takeshita N."/>
            <person name="Ussery D."/>
            <person name="vanKuyk P.A."/>
            <person name="Visser H."/>
            <person name="van de Vondervoort P.J."/>
            <person name="de Vries R.P."/>
            <person name="Walton J."/>
            <person name="Xiang X."/>
            <person name="Xiong Y."/>
            <person name="Zeng A.P."/>
            <person name="Brandt B.W."/>
            <person name="Cornell M.J."/>
            <person name="van den Hondel C.A."/>
            <person name="Visser J."/>
            <person name="Oliver S.G."/>
            <person name="Turner G."/>
        </authorList>
    </citation>
    <scope>GENOME REANNOTATION</scope>
    <source>
        <strain evidence="10">FGSC A4 / ATCC 38163 / CBS 112.46 / NRRL 194 / M139</strain>
    </source>
</reference>
<dbReference type="Pfam" id="PF16113">
    <property type="entry name" value="ECH_2"/>
    <property type="match status" value="1"/>
</dbReference>
<feature type="region of interest" description="Disordered" evidence="7">
    <location>
        <begin position="36"/>
        <end position="56"/>
    </location>
</feature>
<dbReference type="InterPro" id="IPR032259">
    <property type="entry name" value="HIBYL-CoA-H"/>
</dbReference>
<dbReference type="Proteomes" id="UP000000560">
    <property type="component" value="Chromosome I"/>
</dbReference>
<dbReference type="CDD" id="cd06558">
    <property type="entry name" value="crotonase-like"/>
    <property type="match status" value="1"/>
</dbReference>
<dbReference type="GeneID" id="2870532"/>
<sequence length="505" mass="56196">MLLRRSLPRSTPSSWFSRISPASTMPLRAKVTNPGFAATSNMSTASNPDIPKAQHGDEPDDVLFNSLFGVRLVELNRPKKLNSLNGSMVRKILPRLKEWEKSQLANIIMVAGAGTKALCAGGDVAALALQNEKGPEGQQASTDFFGLEYKLDHVIATYSKPFISVMDGITMGGGVGLSVHAPFRIATERTVFAMPETTIGFFPDVGGSFFLPRLDGEIGTYLALTSARLTGVQALYAGIATHYFDSSVLGNLTQRLSELVFRDSATLQERLDLINRTMAEFATGLPEEPQLAGQLRSAIDRCFRHDTVEQIMKALEREKKCKKWAQETLETMSQRSPTSLKVALRQMRVGQAWGIRETFQREYEIAARFMQHPDFVEGVKARLMSKPPRQASWQPATLAEVSEKDVDEFFKIPQGKERIQLLSQENWRSYPHSYGLPSEKAIEKFIREADPKSRASKGEVIEHFVKEFEHKEGVKEKVAEVLARKTTKSAEGLIWQGEGAETDGQ</sequence>
<evidence type="ECO:0000256" key="7">
    <source>
        <dbReference type="SAM" id="MobiDB-lite"/>
    </source>
</evidence>
<dbReference type="FunCoup" id="C8V2I5">
    <property type="interactions" value="673"/>
</dbReference>
<dbReference type="FunFam" id="3.90.226.10:FF:000026">
    <property type="entry name" value="3-hydroxyisobutyryl-CoA hydrolase, mitochondrial"/>
    <property type="match status" value="1"/>
</dbReference>
<dbReference type="AlphaFoldDB" id="C8V2I5"/>
<dbReference type="InterPro" id="IPR029045">
    <property type="entry name" value="ClpP/crotonase-like_dom_sf"/>
</dbReference>
<protein>
    <recommendedName>
        <fullName evidence="3">3-hydroxyisobutyryl-CoA hydrolase</fullName>
        <ecNumber evidence="3">3.1.2.4</ecNumber>
    </recommendedName>
    <alternativeName>
        <fullName evidence="6">3-hydroxyisobutyryl-coenzyme A hydrolase</fullName>
    </alternativeName>
</protein>
<proteinExistence type="predicted"/>
<dbReference type="GO" id="GO:0005739">
    <property type="term" value="C:mitochondrion"/>
    <property type="evidence" value="ECO:0000318"/>
    <property type="project" value="GO_Central"/>
</dbReference>
<accession>C8V2I5</accession>
<name>C8V2I5_EMENI</name>
<keyword evidence="5" id="KW-0496">Mitochondrion</keyword>
<organism evidence="9 10">
    <name type="scientific">Emericella nidulans (strain FGSC A4 / ATCC 38163 / CBS 112.46 / NRRL 194 / M139)</name>
    <name type="common">Aspergillus nidulans</name>
    <dbReference type="NCBI Taxonomy" id="227321"/>
    <lineage>
        <taxon>Eukaryota</taxon>
        <taxon>Fungi</taxon>
        <taxon>Dikarya</taxon>
        <taxon>Ascomycota</taxon>
        <taxon>Pezizomycotina</taxon>
        <taxon>Eurotiomycetes</taxon>
        <taxon>Eurotiomycetidae</taxon>
        <taxon>Eurotiales</taxon>
        <taxon>Aspergillaceae</taxon>
        <taxon>Aspergillus</taxon>
        <taxon>Aspergillus subgen. Nidulantes</taxon>
    </lineage>
</organism>
<comment type="catalytic activity">
    <reaction evidence="1">
        <text>3-hydroxy-2-methylpropanoyl-CoA + H2O = 3-hydroxy-2-methylpropanoate + CoA + H(+)</text>
        <dbReference type="Rhea" id="RHEA:20888"/>
        <dbReference type="ChEBI" id="CHEBI:11805"/>
        <dbReference type="ChEBI" id="CHEBI:15377"/>
        <dbReference type="ChEBI" id="CHEBI:15378"/>
        <dbReference type="ChEBI" id="CHEBI:57287"/>
        <dbReference type="ChEBI" id="CHEBI:57340"/>
        <dbReference type="EC" id="3.1.2.4"/>
    </reaction>
</comment>
<dbReference type="OMA" id="EVFTMEY"/>
<evidence type="ECO:0000313" key="9">
    <source>
        <dbReference type="EMBL" id="CBF71576.1"/>
    </source>
</evidence>
<dbReference type="PANTHER" id="PTHR43176">
    <property type="entry name" value="3-HYDROXYISOBUTYRYL-COA HYDROLASE-RELATED"/>
    <property type="match status" value="1"/>
</dbReference>
<dbReference type="OrthoDB" id="1737613at2759"/>
<comment type="subcellular location">
    <subcellularLocation>
        <location evidence="2">Mitochondrion</location>
    </subcellularLocation>
</comment>
<dbReference type="eggNOG" id="KOG1684">
    <property type="taxonomic scope" value="Eukaryota"/>
</dbReference>
<feature type="compositionally biased region" description="Polar residues" evidence="7">
    <location>
        <begin position="38"/>
        <end position="47"/>
    </location>
</feature>
<dbReference type="STRING" id="227321.C8V2I5"/>
<dbReference type="PROSITE" id="PS00166">
    <property type="entry name" value="ENOYL_COA_HYDRATASE"/>
    <property type="match status" value="1"/>
</dbReference>
<dbReference type="InParanoid" id="C8V2I5"/>
<evidence type="ECO:0000259" key="8">
    <source>
        <dbReference type="Pfam" id="PF16113"/>
    </source>
</evidence>
<dbReference type="KEGG" id="ani:ANIA_06844"/>
<dbReference type="InterPro" id="IPR018376">
    <property type="entry name" value="Enoyl-CoA_hyd/isom_CS"/>
</dbReference>
<evidence type="ECO:0000256" key="4">
    <source>
        <dbReference type="ARBA" id="ARBA00022801"/>
    </source>
</evidence>
<reference evidence="10" key="1">
    <citation type="journal article" date="2005" name="Nature">
        <title>Sequencing of Aspergillus nidulans and comparative analysis with A. fumigatus and A. oryzae.</title>
        <authorList>
            <person name="Galagan J.E."/>
            <person name="Calvo S.E."/>
            <person name="Cuomo C."/>
            <person name="Ma L.J."/>
            <person name="Wortman J.R."/>
            <person name="Batzoglou S."/>
            <person name="Lee S.I."/>
            <person name="Basturkmen M."/>
            <person name="Spevak C.C."/>
            <person name="Clutterbuck J."/>
            <person name="Kapitonov V."/>
            <person name="Jurka J."/>
            <person name="Scazzocchio C."/>
            <person name="Farman M."/>
            <person name="Butler J."/>
            <person name="Purcell S."/>
            <person name="Harris S."/>
            <person name="Braus G.H."/>
            <person name="Draht O."/>
            <person name="Busch S."/>
            <person name="D'Enfert C."/>
            <person name="Bouchier C."/>
            <person name="Goldman G.H."/>
            <person name="Bell-Pedersen D."/>
            <person name="Griffiths-Jones S."/>
            <person name="Doonan J.H."/>
            <person name="Yu J."/>
            <person name="Vienken K."/>
            <person name="Pain A."/>
            <person name="Freitag M."/>
            <person name="Selker E.U."/>
            <person name="Archer D.B."/>
            <person name="Penalva M.A."/>
            <person name="Oakley B.R."/>
            <person name="Momany M."/>
            <person name="Tanaka T."/>
            <person name="Kumagai T."/>
            <person name="Asai K."/>
            <person name="Machida M."/>
            <person name="Nierman W.C."/>
            <person name="Denning D.W."/>
            <person name="Caddick M."/>
            <person name="Hynes M."/>
            <person name="Paoletti M."/>
            <person name="Fischer R."/>
            <person name="Miller B."/>
            <person name="Dyer P."/>
            <person name="Sachs M.S."/>
            <person name="Osmani S.A."/>
            <person name="Birren B.W."/>
        </authorList>
    </citation>
    <scope>NUCLEOTIDE SEQUENCE [LARGE SCALE GENOMIC DNA]</scope>
    <source>
        <strain evidence="10">FGSC A4 / ATCC 38163 / CBS 112.46 / NRRL 194 / M139</strain>
    </source>
</reference>
<evidence type="ECO:0000256" key="6">
    <source>
        <dbReference type="ARBA" id="ARBA00031181"/>
    </source>
</evidence>
<dbReference type="RefSeq" id="XP_664448.2">
    <property type="nucleotide sequence ID" value="XM_659356.2"/>
</dbReference>
<evidence type="ECO:0000256" key="1">
    <source>
        <dbReference type="ARBA" id="ARBA00001709"/>
    </source>
</evidence>
<gene>
    <name evidence="9" type="ORF">ANIA_06844</name>
</gene>
<dbReference type="EMBL" id="BN001301">
    <property type="protein sequence ID" value="CBF71576.1"/>
    <property type="molecule type" value="Genomic_DNA"/>
</dbReference>
<dbReference type="GO" id="GO:0003860">
    <property type="term" value="F:3-hydroxyisobutyryl-CoA hydrolase activity"/>
    <property type="evidence" value="ECO:0000318"/>
    <property type="project" value="GO_Central"/>
</dbReference>
<keyword evidence="10" id="KW-1185">Reference proteome</keyword>
<dbReference type="Gene3D" id="3.90.226.10">
    <property type="entry name" value="2-enoyl-CoA Hydratase, Chain A, domain 1"/>
    <property type="match status" value="1"/>
</dbReference>
<dbReference type="PANTHER" id="PTHR43176:SF3">
    <property type="entry name" value="3-HYDROXYISOBUTYRYL-COA HYDROLASE, MITOCHONDRIAL"/>
    <property type="match status" value="1"/>
</dbReference>
<dbReference type="NCBIfam" id="NF004127">
    <property type="entry name" value="PRK05617.1"/>
    <property type="match status" value="1"/>
</dbReference>